<gene>
    <name evidence="6" type="primary">glpT_3</name>
    <name evidence="6" type="ORF">NCTC8284_00040</name>
</gene>
<dbReference type="InterPro" id="IPR036259">
    <property type="entry name" value="MFS_trans_sf"/>
</dbReference>
<dbReference type="EMBL" id="LR134405">
    <property type="protein sequence ID" value="VEH64918.1"/>
    <property type="molecule type" value="Genomic_DNA"/>
</dbReference>
<dbReference type="InterPro" id="IPR051337">
    <property type="entry name" value="OPA_Antiporter"/>
</dbReference>
<accession>A0A448MID0</accession>
<dbReference type="InterPro" id="IPR011701">
    <property type="entry name" value="MFS"/>
</dbReference>
<dbReference type="GO" id="GO:0005886">
    <property type="term" value="C:plasma membrane"/>
    <property type="evidence" value="ECO:0007669"/>
    <property type="project" value="TreeGrafter"/>
</dbReference>
<reference evidence="6 7" key="1">
    <citation type="submission" date="2018-12" db="EMBL/GenBank/DDBJ databases">
        <authorList>
            <consortium name="Pathogen Informatics"/>
        </authorList>
    </citation>
    <scope>NUCLEOTIDE SEQUENCE [LARGE SCALE GENOMIC DNA]</scope>
    <source>
        <strain evidence="6 7">NCTC8284</strain>
    </source>
</reference>
<keyword evidence="3 5" id="KW-1133">Transmembrane helix</keyword>
<dbReference type="GO" id="GO:0061513">
    <property type="term" value="F:glucose 6-phosphate:phosphate antiporter activity"/>
    <property type="evidence" value="ECO:0007669"/>
    <property type="project" value="TreeGrafter"/>
</dbReference>
<organism evidence="6 7">
    <name type="scientific">Rodentibacter pneumotropicus</name>
    <dbReference type="NCBI Taxonomy" id="758"/>
    <lineage>
        <taxon>Bacteria</taxon>
        <taxon>Pseudomonadati</taxon>
        <taxon>Pseudomonadota</taxon>
        <taxon>Gammaproteobacteria</taxon>
        <taxon>Pasteurellales</taxon>
        <taxon>Pasteurellaceae</taxon>
        <taxon>Rodentibacter</taxon>
    </lineage>
</organism>
<dbReference type="AlphaFoldDB" id="A0A448MID0"/>
<keyword evidence="2 5" id="KW-0812">Transmembrane</keyword>
<proteinExistence type="predicted"/>
<protein>
    <submittedName>
        <fullName evidence="6">Glycerol-3-phosphate transporter</fullName>
    </submittedName>
</protein>
<sequence>MGDIRHRYHVDYDFLNGWFQGMGWPPCGRTMVHWWSKSERGTIVSIWNTAHNLGGMVPGAMVLLAGAIYFSTYGVEATAKDVWQQALYYPGIAAMIIAIPIYLVMKDTHNLAVYHLLKNGVMTIPMTITKKLTSMSFLPKKSL</sequence>
<dbReference type="PANTHER" id="PTHR43826:SF6">
    <property type="entry name" value="GLYCEROL-3-PHOSPHATE TRANSPORTER"/>
    <property type="match status" value="1"/>
</dbReference>
<evidence type="ECO:0000256" key="5">
    <source>
        <dbReference type="SAM" id="Phobius"/>
    </source>
</evidence>
<feature type="transmembrane region" description="Helical" evidence="5">
    <location>
        <begin position="55"/>
        <end position="75"/>
    </location>
</feature>
<dbReference type="InterPro" id="IPR021159">
    <property type="entry name" value="Sugar-P_transporter_CS"/>
</dbReference>
<name>A0A448MID0_9PAST</name>
<evidence type="ECO:0000256" key="4">
    <source>
        <dbReference type="ARBA" id="ARBA00023136"/>
    </source>
</evidence>
<dbReference type="KEGG" id="rpne:NCTC8284_00040"/>
<evidence type="ECO:0000256" key="1">
    <source>
        <dbReference type="ARBA" id="ARBA00004127"/>
    </source>
</evidence>
<dbReference type="SUPFAM" id="SSF103473">
    <property type="entry name" value="MFS general substrate transporter"/>
    <property type="match status" value="1"/>
</dbReference>
<comment type="subcellular location">
    <subcellularLocation>
        <location evidence="1">Endomembrane system</location>
        <topology evidence="1">Multi-pass membrane protein</topology>
    </subcellularLocation>
</comment>
<dbReference type="GO" id="GO:0012505">
    <property type="term" value="C:endomembrane system"/>
    <property type="evidence" value="ECO:0007669"/>
    <property type="project" value="UniProtKB-SubCell"/>
</dbReference>
<dbReference type="Gene3D" id="1.20.1250.20">
    <property type="entry name" value="MFS general substrate transporter like domains"/>
    <property type="match status" value="1"/>
</dbReference>
<dbReference type="PROSITE" id="PS00942">
    <property type="entry name" value="GLPT"/>
    <property type="match status" value="1"/>
</dbReference>
<dbReference type="Proteomes" id="UP000278733">
    <property type="component" value="Chromosome"/>
</dbReference>
<dbReference type="Pfam" id="PF07690">
    <property type="entry name" value="MFS_1"/>
    <property type="match status" value="1"/>
</dbReference>
<evidence type="ECO:0000313" key="7">
    <source>
        <dbReference type="Proteomes" id="UP000278733"/>
    </source>
</evidence>
<evidence type="ECO:0000256" key="3">
    <source>
        <dbReference type="ARBA" id="ARBA00022989"/>
    </source>
</evidence>
<feature type="transmembrane region" description="Helical" evidence="5">
    <location>
        <begin position="87"/>
        <end position="105"/>
    </location>
</feature>
<evidence type="ECO:0000313" key="6">
    <source>
        <dbReference type="EMBL" id="VEH64918.1"/>
    </source>
</evidence>
<keyword evidence="4 5" id="KW-0472">Membrane</keyword>
<dbReference type="GO" id="GO:0035435">
    <property type="term" value="P:phosphate ion transmembrane transport"/>
    <property type="evidence" value="ECO:0007669"/>
    <property type="project" value="TreeGrafter"/>
</dbReference>
<dbReference type="PANTHER" id="PTHR43826">
    <property type="entry name" value="GLUCOSE-6-PHOSPHATE EXCHANGER SLC37A4"/>
    <property type="match status" value="1"/>
</dbReference>
<evidence type="ECO:0000256" key="2">
    <source>
        <dbReference type="ARBA" id="ARBA00022692"/>
    </source>
</evidence>